<dbReference type="InterPro" id="IPR014729">
    <property type="entry name" value="Rossmann-like_a/b/a_fold"/>
</dbReference>
<dbReference type="InterPro" id="IPR006016">
    <property type="entry name" value="UspA"/>
</dbReference>
<protein>
    <submittedName>
        <fullName evidence="3">Universal stress protein</fullName>
    </submittedName>
</protein>
<evidence type="ECO:0000259" key="2">
    <source>
        <dbReference type="Pfam" id="PF00582"/>
    </source>
</evidence>
<feature type="domain" description="UspA" evidence="2">
    <location>
        <begin position="9"/>
        <end position="145"/>
    </location>
</feature>
<dbReference type="PANTHER" id="PTHR46268:SF6">
    <property type="entry name" value="UNIVERSAL STRESS PROTEIN UP12"/>
    <property type="match status" value="1"/>
</dbReference>
<proteinExistence type="inferred from homology"/>
<dbReference type="RefSeq" id="WP_232399487.1">
    <property type="nucleotide sequence ID" value="NZ_CP102173.1"/>
</dbReference>
<sequence>MSTSGAAPITVGVDDSQHAALVFAAEEARIQGCAVRVVHGFIVPPSPPQAMSAAYGVDIEGSFRESGREVLADAVQYLTSRYGDVTVEQVLERGPASRVLIDASATSRLLVLGQDDATPWYSRLFRSRVSRDLTVDALCPVVVVPDTWSTRTPADGVTLLLDQRSSATGAVRFAFEHASRHDGTLHAVHVGDTGTREGPDMRTLVDSWCARYPDVQVATSVVPGAPDPSTVTSFARTGLLVLGRPREHLLPGLPDKSLARAVLEHAGCPVAVVPDDHDV</sequence>
<organism evidence="3 4">
    <name type="scientific">Aeromicrobium wangtongii</name>
    <dbReference type="NCBI Taxonomy" id="2969247"/>
    <lineage>
        <taxon>Bacteria</taxon>
        <taxon>Bacillati</taxon>
        <taxon>Actinomycetota</taxon>
        <taxon>Actinomycetes</taxon>
        <taxon>Propionibacteriales</taxon>
        <taxon>Nocardioidaceae</taxon>
        <taxon>Aeromicrobium</taxon>
    </lineage>
</organism>
<dbReference type="EMBL" id="CP102173">
    <property type="protein sequence ID" value="UUP15435.1"/>
    <property type="molecule type" value="Genomic_DNA"/>
</dbReference>
<evidence type="ECO:0000256" key="1">
    <source>
        <dbReference type="ARBA" id="ARBA00008791"/>
    </source>
</evidence>
<dbReference type="Pfam" id="PF00582">
    <property type="entry name" value="Usp"/>
    <property type="match status" value="1"/>
</dbReference>
<name>A0ABY5MBD5_9ACTN</name>
<gene>
    <name evidence="3" type="ORF">NQV15_09010</name>
</gene>
<dbReference type="Proteomes" id="UP001316184">
    <property type="component" value="Chromosome"/>
</dbReference>
<accession>A0ABY5MBD5</accession>
<dbReference type="SUPFAM" id="SSF52402">
    <property type="entry name" value="Adenine nucleotide alpha hydrolases-like"/>
    <property type="match status" value="2"/>
</dbReference>
<evidence type="ECO:0000313" key="3">
    <source>
        <dbReference type="EMBL" id="UUP15435.1"/>
    </source>
</evidence>
<evidence type="ECO:0000313" key="4">
    <source>
        <dbReference type="Proteomes" id="UP001316184"/>
    </source>
</evidence>
<dbReference type="CDD" id="cd00293">
    <property type="entry name" value="USP-like"/>
    <property type="match status" value="1"/>
</dbReference>
<keyword evidence="4" id="KW-1185">Reference proteome</keyword>
<dbReference type="Gene3D" id="3.40.50.620">
    <property type="entry name" value="HUPs"/>
    <property type="match status" value="2"/>
</dbReference>
<dbReference type="PANTHER" id="PTHR46268">
    <property type="entry name" value="STRESS RESPONSE PROTEIN NHAX"/>
    <property type="match status" value="1"/>
</dbReference>
<reference evidence="3 4" key="1">
    <citation type="submission" date="2022-08" db="EMBL/GenBank/DDBJ databases">
        <title>novel species in genus Aeromicrobium.</title>
        <authorList>
            <person name="Ye L."/>
        </authorList>
    </citation>
    <scope>NUCLEOTIDE SEQUENCE [LARGE SCALE GENOMIC DNA]</scope>
    <source>
        <strain evidence="4">zg-Y1379</strain>
    </source>
</reference>
<comment type="similarity">
    <text evidence="1">Belongs to the universal stress protein A family.</text>
</comment>